<evidence type="ECO:0008006" key="9">
    <source>
        <dbReference type="Google" id="ProtNLM"/>
    </source>
</evidence>
<dbReference type="Proteomes" id="UP000250369">
    <property type="component" value="Unassembled WGS sequence"/>
</dbReference>
<name>A0A329MHT9_9BACL</name>
<dbReference type="AlphaFoldDB" id="A0A329MHT9"/>
<dbReference type="PROSITE" id="PS51257">
    <property type="entry name" value="PROKAR_LIPOPROTEIN"/>
    <property type="match status" value="1"/>
</dbReference>
<evidence type="ECO:0000313" key="8">
    <source>
        <dbReference type="Proteomes" id="UP000250369"/>
    </source>
</evidence>
<organism evidence="7 8">
    <name type="scientific">Paenibacillus contaminans</name>
    <dbReference type="NCBI Taxonomy" id="450362"/>
    <lineage>
        <taxon>Bacteria</taxon>
        <taxon>Bacillati</taxon>
        <taxon>Bacillota</taxon>
        <taxon>Bacilli</taxon>
        <taxon>Bacillales</taxon>
        <taxon>Paenibacillaceae</taxon>
        <taxon>Paenibacillus</taxon>
    </lineage>
</organism>
<feature type="signal peptide" evidence="6">
    <location>
        <begin position="1"/>
        <end position="24"/>
    </location>
</feature>
<evidence type="ECO:0000256" key="4">
    <source>
        <dbReference type="ARBA" id="ARBA00023139"/>
    </source>
</evidence>
<evidence type="ECO:0000256" key="1">
    <source>
        <dbReference type="ARBA" id="ARBA00022475"/>
    </source>
</evidence>
<keyword evidence="2 6" id="KW-0732">Signal</keyword>
<dbReference type="Pfam" id="PF13416">
    <property type="entry name" value="SBP_bac_8"/>
    <property type="match status" value="1"/>
</dbReference>
<accession>A0A329MHT9</accession>
<sequence>MVFKRKHKALGMAILMVLALSACSESKNSGGTGENSDISNQEMKSAERPKISVLAANAYGFTPNVSNWDDNIYVKKLEELTGTDLKIEFMSGTDYETQLSLRFASKELADLVYTTRIDSPAHSGAVEQGAIWELNELIDKYGPNLKAKIPEAAWKSPDVSKNGKIYAIPAVVPHPHTTALYIREDWLKKLNMSMPKTLDDWLAYFEGVKKEYNAYGFMVRENFSSSTAFFYEFGVMMDYWVKQGDEFVPSVITPNMKDAMTFWRKLYKNGYIPPNAFTNKFADWQAGIVNGKAGSWLHFVDNLGTFWAPSMFVGQPDAKPTIVEPPVGPKGQGLGLANPGLYYAWIIPKSVKDPERIIKFLDANWGNPEVQKFISYGIEGYNYEVVDGKIKWDPESPNNVKDPQNPERTLYQINMNFTGHSINNNEQVKMSPFAEPLMRGFDISEKYKIKNEAMYMPVLEAFKKRPELMPNFGNGDTLLADMFAKVLTSDVDIDSEFDKFVKEWRSRGGDEAIKQATEWHKQFYGN</sequence>
<protein>
    <recommendedName>
        <fullName evidence="9">ABC transporter substrate-binding protein</fullName>
    </recommendedName>
</protein>
<evidence type="ECO:0000256" key="3">
    <source>
        <dbReference type="ARBA" id="ARBA00023136"/>
    </source>
</evidence>
<dbReference type="OrthoDB" id="9787283at2"/>
<dbReference type="InterPro" id="IPR050490">
    <property type="entry name" value="Bact_solute-bd_prot1"/>
</dbReference>
<keyword evidence="5" id="KW-0449">Lipoprotein</keyword>
<keyword evidence="8" id="KW-1185">Reference proteome</keyword>
<comment type="caution">
    <text evidence="7">The sequence shown here is derived from an EMBL/GenBank/DDBJ whole genome shotgun (WGS) entry which is preliminary data.</text>
</comment>
<reference evidence="7 8" key="1">
    <citation type="journal article" date="2009" name="Int. J. Syst. Evol. Microbiol.">
        <title>Paenibacillus contaminans sp. nov., isolated from a contaminated laboratory plate.</title>
        <authorList>
            <person name="Chou J.H."/>
            <person name="Lee J.H."/>
            <person name="Lin M.C."/>
            <person name="Chang P.S."/>
            <person name="Arun A.B."/>
            <person name="Young C.C."/>
            <person name="Chen W.M."/>
        </authorList>
    </citation>
    <scope>NUCLEOTIDE SEQUENCE [LARGE SCALE GENOMIC DNA]</scope>
    <source>
        <strain evidence="7 8">CKOBP-6</strain>
    </source>
</reference>
<dbReference type="SUPFAM" id="SSF53850">
    <property type="entry name" value="Periplasmic binding protein-like II"/>
    <property type="match status" value="1"/>
</dbReference>
<keyword evidence="1" id="KW-1003">Cell membrane</keyword>
<evidence type="ECO:0000256" key="2">
    <source>
        <dbReference type="ARBA" id="ARBA00022729"/>
    </source>
</evidence>
<dbReference type="Gene3D" id="3.40.190.10">
    <property type="entry name" value="Periplasmic binding protein-like II"/>
    <property type="match status" value="2"/>
</dbReference>
<evidence type="ECO:0000256" key="5">
    <source>
        <dbReference type="ARBA" id="ARBA00023288"/>
    </source>
</evidence>
<dbReference type="EMBL" id="QMFB01000013">
    <property type="protein sequence ID" value="RAV19242.1"/>
    <property type="molecule type" value="Genomic_DNA"/>
</dbReference>
<gene>
    <name evidence="7" type="ORF">DQG23_22160</name>
</gene>
<keyword evidence="3" id="KW-0472">Membrane</keyword>
<dbReference type="PANTHER" id="PTHR43649">
    <property type="entry name" value="ARABINOSE-BINDING PROTEIN-RELATED"/>
    <property type="match status" value="1"/>
</dbReference>
<evidence type="ECO:0000313" key="7">
    <source>
        <dbReference type="EMBL" id="RAV19242.1"/>
    </source>
</evidence>
<feature type="chain" id="PRO_5038819631" description="ABC transporter substrate-binding protein" evidence="6">
    <location>
        <begin position="25"/>
        <end position="526"/>
    </location>
</feature>
<evidence type="ECO:0000256" key="6">
    <source>
        <dbReference type="SAM" id="SignalP"/>
    </source>
</evidence>
<dbReference type="RefSeq" id="WP_113033060.1">
    <property type="nucleotide sequence ID" value="NZ_QMFB01000013.1"/>
</dbReference>
<dbReference type="InterPro" id="IPR006059">
    <property type="entry name" value="SBP"/>
</dbReference>
<proteinExistence type="predicted"/>
<dbReference type="PANTHER" id="PTHR43649:SF33">
    <property type="entry name" value="POLYGALACTURONAN_RHAMNOGALACTURONAN-BINDING PROTEIN YTCQ"/>
    <property type="match status" value="1"/>
</dbReference>
<keyword evidence="4" id="KW-0564">Palmitate</keyword>